<dbReference type="Pfam" id="PF05173">
    <property type="entry name" value="DapB_C"/>
    <property type="match status" value="1"/>
</dbReference>
<dbReference type="GO" id="GO:0005829">
    <property type="term" value="C:cytosol"/>
    <property type="evidence" value="ECO:0007669"/>
    <property type="project" value="TreeGrafter"/>
</dbReference>
<evidence type="ECO:0000259" key="13">
    <source>
        <dbReference type="Pfam" id="PF01113"/>
    </source>
</evidence>
<dbReference type="PANTHER" id="PTHR20836:SF0">
    <property type="entry name" value="4-HYDROXY-TETRAHYDRODIPICOLINATE REDUCTASE 1, CHLOROPLASTIC-RELATED"/>
    <property type="match status" value="1"/>
</dbReference>
<comment type="function">
    <text evidence="12">Catalyzes the conversion of 4-hydroxy-tetrahydrodipicolinate (HTPA) to tetrahydrodipicolinate.</text>
</comment>
<feature type="domain" description="Dihydrodipicolinate reductase N-terminal" evidence="13">
    <location>
        <begin position="2"/>
        <end position="103"/>
    </location>
</feature>
<feature type="active site" description="Proton donor" evidence="12">
    <location>
        <position position="140"/>
    </location>
</feature>
<evidence type="ECO:0000313" key="15">
    <source>
        <dbReference type="EMBL" id="AZQ63036.1"/>
    </source>
</evidence>
<feature type="binding site" evidence="12">
    <location>
        <begin position="146"/>
        <end position="147"/>
    </location>
    <ligand>
        <name>(S)-2,3,4,5-tetrahydrodipicolinate</name>
        <dbReference type="ChEBI" id="CHEBI:16845"/>
    </ligand>
</feature>
<evidence type="ECO:0000256" key="2">
    <source>
        <dbReference type="ARBA" id="ARBA00022605"/>
    </source>
</evidence>
<dbReference type="InterPro" id="IPR022663">
    <property type="entry name" value="DapB_C"/>
</dbReference>
<keyword evidence="4 12" id="KW-0220">Diaminopimelate biosynthesis</keyword>
<evidence type="ECO:0000256" key="3">
    <source>
        <dbReference type="ARBA" id="ARBA00022857"/>
    </source>
</evidence>
<feature type="binding site" evidence="12">
    <location>
        <position position="31"/>
    </location>
    <ligand>
        <name>NAD(+)</name>
        <dbReference type="ChEBI" id="CHEBI:57540"/>
    </ligand>
</feature>
<evidence type="ECO:0000256" key="5">
    <source>
        <dbReference type="ARBA" id="ARBA00023002"/>
    </source>
</evidence>
<feature type="binding site" evidence="12">
    <location>
        <position position="137"/>
    </location>
    <ligand>
        <name>(S)-2,3,4,5-tetrahydrodipicolinate</name>
        <dbReference type="ChEBI" id="CHEBI:16845"/>
    </ligand>
</feature>
<evidence type="ECO:0000313" key="16">
    <source>
        <dbReference type="Proteomes" id="UP000267268"/>
    </source>
</evidence>
<comment type="subcellular location">
    <subcellularLocation>
        <location evidence="12">Cytoplasm</location>
    </subcellularLocation>
</comment>
<dbReference type="Gene3D" id="3.30.360.10">
    <property type="entry name" value="Dihydrodipicolinate Reductase, domain 2"/>
    <property type="match status" value="1"/>
</dbReference>
<dbReference type="GO" id="GO:0050661">
    <property type="term" value="F:NADP binding"/>
    <property type="evidence" value="ECO:0007669"/>
    <property type="project" value="UniProtKB-UniRule"/>
</dbReference>
<dbReference type="NCBIfam" id="TIGR00036">
    <property type="entry name" value="dapB"/>
    <property type="match status" value="1"/>
</dbReference>
<evidence type="ECO:0000256" key="9">
    <source>
        <dbReference type="ARBA" id="ARBA00038983"/>
    </source>
</evidence>
<evidence type="ECO:0000256" key="6">
    <source>
        <dbReference type="ARBA" id="ARBA00023027"/>
    </source>
</evidence>
<keyword evidence="3 12" id="KW-0521">NADP</keyword>
<dbReference type="GO" id="GO:0016726">
    <property type="term" value="F:oxidoreductase activity, acting on CH or CH2 groups, NAD or NADP as acceptor"/>
    <property type="evidence" value="ECO:0007669"/>
    <property type="project" value="UniProtKB-UniRule"/>
</dbReference>
<comment type="caution">
    <text evidence="12">Was originally thought to be a dihydrodipicolinate reductase (DHDPR), catalyzing the conversion of dihydrodipicolinate to tetrahydrodipicolinate. However, it was shown in E.coli that the substrate of the enzymatic reaction is not dihydrodipicolinate (DHDP) but in fact (2S,4S)-4-hydroxy-2,3,4,5-tetrahydrodipicolinic acid (HTPA), the product released by the DapA-catalyzed reaction.</text>
</comment>
<dbReference type="OrthoDB" id="9790352at2"/>
<evidence type="ECO:0000256" key="7">
    <source>
        <dbReference type="ARBA" id="ARBA00023154"/>
    </source>
</evidence>
<evidence type="ECO:0000256" key="1">
    <source>
        <dbReference type="ARBA" id="ARBA00006642"/>
    </source>
</evidence>
<name>A0A3S9P4A3_9BACT</name>
<evidence type="ECO:0000256" key="4">
    <source>
        <dbReference type="ARBA" id="ARBA00022915"/>
    </source>
</evidence>
<dbReference type="CDD" id="cd02274">
    <property type="entry name" value="DHDPR_N"/>
    <property type="match status" value="1"/>
</dbReference>
<dbReference type="SUPFAM" id="SSF55347">
    <property type="entry name" value="Glyceraldehyde-3-phosphate dehydrogenase-like, C-terminal domain"/>
    <property type="match status" value="1"/>
</dbReference>
<evidence type="ECO:0000259" key="14">
    <source>
        <dbReference type="Pfam" id="PF05173"/>
    </source>
</evidence>
<gene>
    <name evidence="12 15" type="primary">dapB</name>
    <name evidence="15" type="ORF">EI427_12555</name>
</gene>
<keyword evidence="16" id="KW-1185">Reference proteome</keyword>
<keyword evidence="6 12" id="KW-0520">NAD</keyword>
<dbReference type="KEGG" id="fll:EI427_12555"/>
<feature type="binding site" evidence="12">
    <location>
        <begin position="75"/>
        <end position="77"/>
    </location>
    <ligand>
        <name>NAD(+)</name>
        <dbReference type="ChEBI" id="CHEBI:57540"/>
    </ligand>
</feature>
<dbReference type="UniPathway" id="UPA00034">
    <property type="reaction ID" value="UER00018"/>
</dbReference>
<protein>
    <recommendedName>
        <fullName evidence="9 12">4-hydroxy-tetrahydrodipicolinate reductase</fullName>
        <shortName evidence="12">HTPA reductase</shortName>
        <ecNumber evidence="9 12">1.17.1.8</ecNumber>
    </recommendedName>
</protein>
<dbReference type="InterPro" id="IPR000846">
    <property type="entry name" value="DapB_N"/>
</dbReference>
<dbReference type="PANTHER" id="PTHR20836">
    <property type="entry name" value="DIHYDRODIPICOLINATE REDUCTASE"/>
    <property type="match status" value="1"/>
</dbReference>
<dbReference type="SUPFAM" id="SSF51735">
    <property type="entry name" value="NAD(P)-binding Rossmann-fold domains"/>
    <property type="match status" value="1"/>
</dbReference>
<sequence length="241" mass="26642">MNFLLIGYGKMGQTIEGILKERGHNVVGIIDKDNRSDLDTINPSTVDVAIEFTQPSSAYDNIKTCLDKGIRIVSGTTGWLDKKDIIEASTQDNNTAFFYASNYSLGVNIFFELNKKLAKMMSAFNAEYKSSMVEIHHTQKLDAPSGTAITLAEGVIENFEGVDKWTLQGEDKAVDNGIEIEAVREPNVPGTHEISYTSEIDRIDIKHTAFTRKGFALGAVLAGEWLHKKEGIFGMQDMLSL</sequence>
<feature type="binding site" evidence="12">
    <location>
        <position position="32"/>
    </location>
    <ligand>
        <name>NADP(+)</name>
        <dbReference type="ChEBI" id="CHEBI:58349"/>
    </ligand>
</feature>
<dbReference type="InterPro" id="IPR036291">
    <property type="entry name" value="NAD(P)-bd_dom_sf"/>
</dbReference>
<evidence type="ECO:0000256" key="11">
    <source>
        <dbReference type="ARBA" id="ARBA00049396"/>
    </source>
</evidence>
<dbReference type="GO" id="GO:0009089">
    <property type="term" value="P:lysine biosynthetic process via diaminopimelate"/>
    <property type="evidence" value="ECO:0007669"/>
    <property type="project" value="UniProtKB-UniRule"/>
</dbReference>
<comment type="catalytic activity">
    <reaction evidence="10 12">
        <text>(S)-2,3,4,5-tetrahydrodipicolinate + NADP(+) + H2O = (2S,4S)-4-hydroxy-2,3,4,5-tetrahydrodipicolinate + NADPH + H(+)</text>
        <dbReference type="Rhea" id="RHEA:35331"/>
        <dbReference type="ChEBI" id="CHEBI:15377"/>
        <dbReference type="ChEBI" id="CHEBI:15378"/>
        <dbReference type="ChEBI" id="CHEBI:16845"/>
        <dbReference type="ChEBI" id="CHEBI:57783"/>
        <dbReference type="ChEBI" id="CHEBI:58349"/>
        <dbReference type="ChEBI" id="CHEBI:67139"/>
        <dbReference type="EC" id="1.17.1.8"/>
    </reaction>
</comment>
<dbReference type="EMBL" id="CP034562">
    <property type="protein sequence ID" value="AZQ63036.1"/>
    <property type="molecule type" value="Genomic_DNA"/>
</dbReference>
<proteinExistence type="inferred from homology"/>
<keyword evidence="5 12" id="KW-0560">Oxidoreductase</keyword>
<feature type="active site" description="Proton donor/acceptor" evidence="12">
    <location>
        <position position="136"/>
    </location>
</feature>
<comment type="subunit">
    <text evidence="12">Homotetramer.</text>
</comment>
<comment type="pathway">
    <text evidence="8 12">Amino-acid biosynthesis; L-lysine biosynthesis via DAP pathway; (S)-tetrahydrodipicolinate from L-aspartate: step 4/4.</text>
</comment>
<dbReference type="Proteomes" id="UP000267268">
    <property type="component" value="Chromosome 1"/>
</dbReference>
<dbReference type="AlphaFoldDB" id="A0A3S9P4A3"/>
<dbReference type="EC" id="1.17.1.8" evidence="9 12"/>
<comment type="similarity">
    <text evidence="1 12">Belongs to the DapB family.</text>
</comment>
<dbReference type="PIRSF" id="PIRSF000161">
    <property type="entry name" value="DHPR"/>
    <property type="match status" value="1"/>
</dbReference>
<feature type="binding site" evidence="12">
    <location>
        <begin position="100"/>
        <end position="103"/>
    </location>
    <ligand>
        <name>NAD(+)</name>
        <dbReference type="ChEBI" id="CHEBI:57540"/>
    </ligand>
</feature>
<dbReference type="Gene3D" id="3.40.50.720">
    <property type="entry name" value="NAD(P)-binding Rossmann-like Domain"/>
    <property type="match status" value="1"/>
</dbReference>
<evidence type="ECO:0000256" key="12">
    <source>
        <dbReference type="HAMAP-Rule" id="MF_00102"/>
    </source>
</evidence>
<reference evidence="15 16" key="1">
    <citation type="submission" date="2018-12" db="EMBL/GenBank/DDBJ databases">
        <title>Flammeovirga pectinis sp. nov., isolated from the gut of the Korean scallop, Patinopecten yessoensis.</title>
        <authorList>
            <person name="Bae J.-W."/>
            <person name="Jeong Y.-S."/>
            <person name="Kang W."/>
        </authorList>
    </citation>
    <scope>NUCLEOTIDE SEQUENCE [LARGE SCALE GENOMIC DNA]</scope>
    <source>
        <strain evidence="15 16">L12M1</strain>
    </source>
</reference>
<comment type="catalytic activity">
    <reaction evidence="11 12">
        <text>(S)-2,3,4,5-tetrahydrodipicolinate + NAD(+) + H2O = (2S,4S)-4-hydroxy-2,3,4,5-tetrahydrodipicolinate + NADH + H(+)</text>
        <dbReference type="Rhea" id="RHEA:35323"/>
        <dbReference type="ChEBI" id="CHEBI:15377"/>
        <dbReference type="ChEBI" id="CHEBI:15378"/>
        <dbReference type="ChEBI" id="CHEBI:16845"/>
        <dbReference type="ChEBI" id="CHEBI:57540"/>
        <dbReference type="ChEBI" id="CHEBI:57945"/>
        <dbReference type="ChEBI" id="CHEBI:67139"/>
        <dbReference type="EC" id="1.17.1.8"/>
    </reaction>
</comment>
<evidence type="ECO:0000256" key="8">
    <source>
        <dbReference type="ARBA" id="ARBA00037922"/>
    </source>
</evidence>
<dbReference type="GO" id="GO:0019877">
    <property type="term" value="P:diaminopimelate biosynthetic process"/>
    <property type="evidence" value="ECO:0007669"/>
    <property type="project" value="UniProtKB-UniRule"/>
</dbReference>
<evidence type="ECO:0000256" key="10">
    <source>
        <dbReference type="ARBA" id="ARBA00049080"/>
    </source>
</evidence>
<feature type="domain" description="Dihydrodipicolinate reductase C-terminal" evidence="14">
    <location>
        <begin position="106"/>
        <end position="239"/>
    </location>
</feature>
<dbReference type="HAMAP" id="MF_00102">
    <property type="entry name" value="DapB"/>
    <property type="match status" value="1"/>
</dbReference>
<accession>A0A3S9P4A3</accession>
<organism evidence="15 16">
    <name type="scientific">Flammeovirga pectinis</name>
    <dbReference type="NCBI Taxonomy" id="2494373"/>
    <lineage>
        <taxon>Bacteria</taxon>
        <taxon>Pseudomonadati</taxon>
        <taxon>Bacteroidota</taxon>
        <taxon>Cytophagia</taxon>
        <taxon>Cytophagales</taxon>
        <taxon>Flammeovirgaceae</taxon>
        <taxon>Flammeovirga</taxon>
    </lineage>
</organism>
<dbReference type="GO" id="GO:0051287">
    <property type="term" value="F:NAD binding"/>
    <property type="evidence" value="ECO:0007669"/>
    <property type="project" value="UniProtKB-UniRule"/>
</dbReference>
<dbReference type="GO" id="GO:0008839">
    <property type="term" value="F:4-hydroxy-tetrahydrodipicolinate reductase"/>
    <property type="evidence" value="ECO:0007669"/>
    <property type="project" value="UniProtKB-UniRule"/>
</dbReference>
<keyword evidence="12" id="KW-0963">Cytoplasm</keyword>
<comment type="caution">
    <text evidence="12">Lacks conserved residue(s) required for the propagation of feature annotation.</text>
</comment>
<dbReference type="InterPro" id="IPR023940">
    <property type="entry name" value="DHDPR_bac"/>
</dbReference>
<keyword evidence="7 12" id="KW-0457">Lysine biosynthesis</keyword>
<dbReference type="Pfam" id="PF01113">
    <property type="entry name" value="DapB_N"/>
    <property type="match status" value="1"/>
</dbReference>
<keyword evidence="2 12" id="KW-0028">Amino-acid biosynthesis</keyword>
<dbReference type="RefSeq" id="WP_126615136.1">
    <property type="nucleotide sequence ID" value="NZ_CP034562.1"/>
</dbReference>